<evidence type="ECO:0000256" key="2">
    <source>
        <dbReference type="SAM" id="MobiDB-lite"/>
    </source>
</evidence>
<sequence>MNYKDQLLKQMVDGKYDRKKYLNMYQRKYNLNSPKISTKPVTIDRARFLVKNKQENQTESSDLTNTNSLVDSNSDNHTNTIDTNTIDTNTIDTNTTDTNTNNIENLNENAEELTNDTNKDIDVEVNNPTKNFSPTKSITPNKKVIDTVPKNQDKISDTERIRFLEEKVSKLERKIRTLSLQMTKISGRSNRFTDKSIKVGPKVYH</sequence>
<organism evidence="3 4">
    <name type="scientific">Acanthamoeba polyphaga mimivirus Kroon</name>
    <dbReference type="NCBI Taxonomy" id="3069720"/>
    <lineage>
        <taxon>Viruses</taxon>
        <taxon>Varidnaviria</taxon>
        <taxon>Bamfordvirae</taxon>
        <taxon>Nucleocytoviricota</taxon>
        <taxon>Megaviricetes</taxon>
        <taxon>Imitervirales</taxon>
        <taxon>Mimiviridae</taxon>
        <taxon>Megamimivirinae</taxon>
        <taxon>Mimivirus</taxon>
        <taxon>Mimivirus lagoaense</taxon>
    </lineage>
</organism>
<feature type="coiled-coil region" evidence="1">
    <location>
        <begin position="154"/>
        <end position="181"/>
    </location>
</feature>
<keyword evidence="4" id="KW-1185">Reference proteome</keyword>
<dbReference type="Proteomes" id="UP000240461">
    <property type="component" value="Segment"/>
</dbReference>
<feature type="compositionally biased region" description="Low complexity" evidence="2">
    <location>
        <begin position="75"/>
        <end position="101"/>
    </location>
</feature>
<keyword evidence="1" id="KW-0175">Coiled coil</keyword>
<name>A0A0G2Y8B9_9VIRU</name>
<protein>
    <submittedName>
        <fullName evidence="3">Uncharacterized protein</fullName>
    </submittedName>
</protein>
<accession>A0A0G2Y8B9</accession>
<dbReference type="EMBL" id="KM982402">
    <property type="protein sequence ID" value="AKI80027.1"/>
    <property type="molecule type" value="Genomic_DNA"/>
</dbReference>
<proteinExistence type="predicted"/>
<dbReference type="KEGG" id="vg:80513825"/>
<feature type="compositionally biased region" description="Polar residues" evidence="2">
    <location>
        <begin position="57"/>
        <end position="73"/>
    </location>
</feature>
<feature type="region of interest" description="Disordered" evidence="2">
    <location>
        <begin position="52"/>
        <end position="101"/>
    </location>
</feature>
<reference evidence="3 4" key="1">
    <citation type="submission" date="2014-10" db="EMBL/GenBank/DDBJ databases">
        <title>Pan-genome analysis of Brazilian lineage A amoebal mimiviruses.</title>
        <authorList>
            <person name="Assis F.L."/>
            <person name="Abrahao J.S."/>
            <person name="Kroon E.G."/>
            <person name="Dornas F.P."/>
            <person name="Andrade K.R."/>
            <person name="Borato P.V.M."/>
            <person name="Pilotto M.R."/>
            <person name="Benamar S."/>
            <person name="LaScola B."/>
            <person name="Colson P."/>
        </authorList>
    </citation>
    <scope>NUCLEOTIDE SEQUENCE [LARGE SCALE GENOMIC DNA]</scope>
    <source>
        <strain evidence="3 4">Kroon</strain>
    </source>
</reference>
<evidence type="ECO:0000313" key="4">
    <source>
        <dbReference type="Proteomes" id="UP000240461"/>
    </source>
</evidence>
<evidence type="ECO:0000256" key="1">
    <source>
        <dbReference type="SAM" id="Coils"/>
    </source>
</evidence>
<evidence type="ECO:0000313" key="3">
    <source>
        <dbReference type="EMBL" id="AKI80027.1"/>
    </source>
</evidence>